<evidence type="ECO:0008006" key="4">
    <source>
        <dbReference type="Google" id="ProtNLM"/>
    </source>
</evidence>
<dbReference type="Pfam" id="PF00023">
    <property type="entry name" value="Ank"/>
    <property type="match status" value="1"/>
</dbReference>
<dbReference type="AlphaFoldDB" id="A0A8J2IXY7"/>
<name>A0A8J2IXY7_FUSEQ</name>
<dbReference type="PROSITE" id="PS50297">
    <property type="entry name" value="ANK_REP_REGION"/>
    <property type="match status" value="2"/>
</dbReference>
<dbReference type="EMBL" id="CAJSTJ010000177">
    <property type="protein sequence ID" value="CAG7565242.1"/>
    <property type="molecule type" value="Genomic_DNA"/>
</dbReference>
<reference evidence="2" key="1">
    <citation type="submission" date="2021-05" db="EMBL/GenBank/DDBJ databases">
        <authorList>
            <person name="Khan N."/>
        </authorList>
    </citation>
    <scope>NUCLEOTIDE SEQUENCE</scope>
</reference>
<evidence type="ECO:0000313" key="3">
    <source>
        <dbReference type="Proteomes" id="UP000693738"/>
    </source>
</evidence>
<feature type="repeat" description="ANK" evidence="1">
    <location>
        <begin position="154"/>
        <end position="186"/>
    </location>
</feature>
<feature type="repeat" description="ANK" evidence="1">
    <location>
        <begin position="242"/>
        <end position="274"/>
    </location>
</feature>
<dbReference type="PANTHER" id="PTHR24198:SF165">
    <property type="entry name" value="ANKYRIN REPEAT-CONTAINING PROTEIN-RELATED"/>
    <property type="match status" value="1"/>
</dbReference>
<evidence type="ECO:0000256" key="1">
    <source>
        <dbReference type="PROSITE-ProRule" id="PRU00023"/>
    </source>
</evidence>
<gene>
    <name evidence="2" type="ORF">FEQUK3_LOCUS10970</name>
</gene>
<keyword evidence="1" id="KW-0040">ANK repeat</keyword>
<dbReference type="InterPro" id="IPR002110">
    <property type="entry name" value="Ankyrin_rpt"/>
</dbReference>
<accession>A0A8J2IXY7</accession>
<dbReference type="PANTHER" id="PTHR24198">
    <property type="entry name" value="ANKYRIN REPEAT AND PROTEIN KINASE DOMAIN-CONTAINING PROTEIN"/>
    <property type="match status" value="1"/>
</dbReference>
<protein>
    <recommendedName>
        <fullName evidence="4">Ankyrin</fullName>
    </recommendedName>
</protein>
<comment type="caution">
    <text evidence="2">The sequence shown here is derived from an EMBL/GenBank/DDBJ whole genome shotgun (WGS) entry which is preliminary data.</text>
</comment>
<dbReference type="PROSITE" id="PS50088">
    <property type="entry name" value="ANK_REPEAT"/>
    <property type="match status" value="2"/>
</dbReference>
<organism evidence="2 3">
    <name type="scientific">Fusarium equiseti</name>
    <name type="common">Fusarium scirpi</name>
    <dbReference type="NCBI Taxonomy" id="61235"/>
    <lineage>
        <taxon>Eukaryota</taxon>
        <taxon>Fungi</taxon>
        <taxon>Dikarya</taxon>
        <taxon>Ascomycota</taxon>
        <taxon>Pezizomycotina</taxon>
        <taxon>Sordariomycetes</taxon>
        <taxon>Hypocreomycetidae</taxon>
        <taxon>Hypocreales</taxon>
        <taxon>Nectriaceae</taxon>
        <taxon>Fusarium</taxon>
        <taxon>Fusarium incarnatum-equiseti species complex</taxon>
    </lineage>
</organism>
<proteinExistence type="predicted"/>
<dbReference type="SMART" id="SM00248">
    <property type="entry name" value="ANK"/>
    <property type="match status" value="6"/>
</dbReference>
<evidence type="ECO:0000313" key="2">
    <source>
        <dbReference type="EMBL" id="CAG7565242.1"/>
    </source>
</evidence>
<dbReference type="Proteomes" id="UP000693738">
    <property type="component" value="Unassembled WGS sequence"/>
</dbReference>
<sequence>MHRNVTPSPKLSLVKLPREVLLCIVDAMLEMKNDRYHPMKWSWDPDEDPEPRFNPLQAYQDALSLAATCKDLYTGLTAEIYRRDVRHNRSAALLSSAINGNVAGVGRSLDAGADIHMGDTTQSLIFCDSKWIFPATGRAKEIPTRLWLPWDLSDQVTALHWAAYYGHIDVVTLLLDRGADIDHRVRIDTRLNLDIRCYIDPDQVAYSYPTNICCDVVRHNVSEGHKLLHGVDRAVAVRILEHGANPLYFAIEGGDLRTAMLLIEMGASLDIHLGTRVHALHQAVWYCDLSLVDFLLSIPGVASTINTIRDGCRAGTLHCLDYASEEDVYTNCRIIKILMSHGYLLNIPDISNKLPVDEAVNARCYTAVAELIRHGSWMPHFLPPSEEIMLAIDDVRARGLDICLRSWGLVNGVRDEGP</sequence>